<evidence type="ECO:0000313" key="4">
    <source>
        <dbReference type="Proteomes" id="UP001234495"/>
    </source>
</evidence>
<evidence type="ECO:0000313" key="3">
    <source>
        <dbReference type="EMBL" id="MDQ0232670.1"/>
    </source>
</evidence>
<feature type="domain" description="Transcriptional repressor PaaX-like C-terminal" evidence="1">
    <location>
        <begin position="174"/>
        <end position="246"/>
    </location>
</feature>
<name>A0ABT9ZN65_9BACI</name>
<dbReference type="InterPro" id="IPR036388">
    <property type="entry name" value="WH-like_DNA-bd_sf"/>
</dbReference>
<dbReference type="PANTHER" id="PTHR30319">
    <property type="entry name" value="PHENYLACETIC ACID REGULATOR-RELATED TRANSCRIPTIONAL REPRESSOR"/>
    <property type="match status" value="1"/>
</dbReference>
<sequence>MSAVTLEKQLLFLLSKVEEIDSNKLIKIFERMGNTPQIVRNGLSKLKKQNYIISINRSVYRITPLGEEVLASYNVRRDFYSKHWNGKWYIVLMEIPETLRKKRDIFRRKLIQLGFGQLNKGVYIYPWDVTSEVMNVIDTLEIEDFVTILTSQEFLLNNISTDGEKGANKASEIWKIEEINTKYQQRFEQFKTELKPVVDKLIQTEAPDELTITAYYLEIEKMINELLDIDPMLPPEFLPGSWTGTKILSELTRTQEAWGRFCCFLTKK</sequence>
<organism evidence="3 4">
    <name type="scientific">Metabacillus malikii</name>
    <dbReference type="NCBI Taxonomy" id="1504265"/>
    <lineage>
        <taxon>Bacteria</taxon>
        <taxon>Bacillati</taxon>
        <taxon>Bacillota</taxon>
        <taxon>Bacilli</taxon>
        <taxon>Bacillales</taxon>
        <taxon>Bacillaceae</taxon>
        <taxon>Metabacillus</taxon>
    </lineage>
</organism>
<dbReference type="PIRSF" id="PIRSF020623">
    <property type="entry name" value="PaaX"/>
    <property type="match status" value="1"/>
</dbReference>
<dbReference type="InterPro" id="IPR011965">
    <property type="entry name" value="PaaX_trns_reg"/>
</dbReference>
<evidence type="ECO:0000259" key="1">
    <source>
        <dbReference type="Pfam" id="PF08223"/>
    </source>
</evidence>
<dbReference type="SUPFAM" id="SSF46785">
    <property type="entry name" value="Winged helix' DNA-binding domain"/>
    <property type="match status" value="1"/>
</dbReference>
<proteinExistence type="predicted"/>
<feature type="domain" description="Transcriptional repressor PaaX-like central Cas2-like" evidence="2">
    <location>
        <begin position="82"/>
        <end position="153"/>
    </location>
</feature>
<dbReference type="InterPro" id="IPR013225">
    <property type="entry name" value="PaaX_C"/>
</dbReference>
<dbReference type="PANTHER" id="PTHR30319:SF1">
    <property type="entry name" value="TRANSCRIPTIONAL REPRESSOR PAAX"/>
    <property type="match status" value="1"/>
</dbReference>
<reference evidence="3 4" key="1">
    <citation type="submission" date="2023-07" db="EMBL/GenBank/DDBJ databases">
        <title>Genomic Encyclopedia of Type Strains, Phase IV (KMG-IV): sequencing the most valuable type-strain genomes for metagenomic binning, comparative biology and taxonomic classification.</title>
        <authorList>
            <person name="Goeker M."/>
        </authorList>
    </citation>
    <scope>NUCLEOTIDE SEQUENCE [LARGE SCALE GENOMIC DNA]</scope>
    <source>
        <strain evidence="3 4">DSM 29005</strain>
    </source>
</reference>
<keyword evidence="4" id="KW-1185">Reference proteome</keyword>
<dbReference type="Proteomes" id="UP001234495">
    <property type="component" value="Unassembled WGS sequence"/>
</dbReference>
<dbReference type="Pfam" id="PF20803">
    <property type="entry name" value="PaaX_M"/>
    <property type="match status" value="1"/>
</dbReference>
<dbReference type="InterPro" id="IPR048846">
    <property type="entry name" value="PaaX-like_central"/>
</dbReference>
<dbReference type="Gene3D" id="1.10.10.10">
    <property type="entry name" value="Winged helix-like DNA-binding domain superfamily/Winged helix DNA-binding domain"/>
    <property type="match status" value="1"/>
</dbReference>
<dbReference type="Gene3D" id="3.30.70.2650">
    <property type="match status" value="1"/>
</dbReference>
<accession>A0ABT9ZN65</accession>
<protein>
    <submittedName>
        <fullName evidence="3">Phenylacetic acid degradation operon negative regulatory protein</fullName>
    </submittedName>
</protein>
<dbReference type="InterPro" id="IPR036390">
    <property type="entry name" value="WH_DNA-bd_sf"/>
</dbReference>
<gene>
    <name evidence="3" type="ORF">J2S19_003992</name>
</gene>
<evidence type="ECO:0000259" key="2">
    <source>
        <dbReference type="Pfam" id="PF20803"/>
    </source>
</evidence>
<comment type="caution">
    <text evidence="3">The sequence shown here is derived from an EMBL/GenBank/DDBJ whole genome shotgun (WGS) entry which is preliminary data.</text>
</comment>
<dbReference type="EMBL" id="JAUSUD010000023">
    <property type="protein sequence ID" value="MDQ0232670.1"/>
    <property type="molecule type" value="Genomic_DNA"/>
</dbReference>
<dbReference type="Pfam" id="PF08223">
    <property type="entry name" value="PaaX_C"/>
    <property type="match status" value="1"/>
</dbReference>